<gene>
    <name evidence="4" type="ORF">SAMN05660748_4032</name>
</gene>
<reference evidence="5" key="1">
    <citation type="submission" date="2017-08" db="EMBL/GenBank/DDBJ databases">
        <authorList>
            <person name="Varghese N."/>
            <person name="Submissions S."/>
        </authorList>
    </citation>
    <scope>NUCLEOTIDE SEQUENCE [LARGE SCALE GENOMIC DNA]</scope>
    <source>
        <strain evidence="5">DSM 4725</strain>
    </source>
</reference>
<evidence type="ECO:0000256" key="2">
    <source>
        <dbReference type="SAM" id="Phobius"/>
    </source>
</evidence>
<accession>A0A285VDZ1</accession>
<dbReference type="RefSeq" id="WP_097196750.1">
    <property type="nucleotide sequence ID" value="NZ_OBQI01000006.1"/>
</dbReference>
<dbReference type="Proteomes" id="UP000219435">
    <property type="component" value="Unassembled WGS sequence"/>
</dbReference>
<protein>
    <submittedName>
        <fullName evidence="4">Uncharacterized protein</fullName>
    </submittedName>
</protein>
<feature type="chain" id="PRO_5012877154" evidence="3">
    <location>
        <begin position="38"/>
        <end position="343"/>
    </location>
</feature>
<feature type="compositionally biased region" description="Low complexity" evidence="1">
    <location>
        <begin position="201"/>
        <end position="221"/>
    </location>
</feature>
<keyword evidence="3" id="KW-0732">Signal</keyword>
<dbReference type="EMBL" id="OBQI01000006">
    <property type="protein sequence ID" value="SOC52329.1"/>
    <property type="molecule type" value="Genomic_DNA"/>
</dbReference>
<evidence type="ECO:0000256" key="3">
    <source>
        <dbReference type="SAM" id="SignalP"/>
    </source>
</evidence>
<feature type="signal peptide" evidence="3">
    <location>
        <begin position="1"/>
        <end position="37"/>
    </location>
</feature>
<dbReference type="OrthoDB" id="5186674at2"/>
<dbReference type="AlphaFoldDB" id="A0A285VDZ1"/>
<keyword evidence="2" id="KW-0812">Transmembrane</keyword>
<proteinExistence type="predicted"/>
<evidence type="ECO:0000313" key="5">
    <source>
        <dbReference type="Proteomes" id="UP000219435"/>
    </source>
</evidence>
<evidence type="ECO:0000313" key="4">
    <source>
        <dbReference type="EMBL" id="SOC52329.1"/>
    </source>
</evidence>
<keyword evidence="2" id="KW-1133">Transmembrane helix</keyword>
<feature type="transmembrane region" description="Helical" evidence="2">
    <location>
        <begin position="314"/>
        <end position="333"/>
    </location>
</feature>
<keyword evidence="2" id="KW-0472">Membrane</keyword>
<name>A0A285VDZ1_9ACTN</name>
<keyword evidence="5" id="KW-1185">Reference proteome</keyword>
<organism evidence="4 5">
    <name type="scientific">Blastococcus aggregatus</name>
    <dbReference type="NCBI Taxonomy" id="38502"/>
    <lineage>
        <taxon>Bacteria</taxon>
        <taxon>Bacillati</taxon>
        <taxon>Actinomycetota</taxon>
        <taxon>Actinomycetes</taxon>
        <taxon>Geodermatophilales</taxon>
        <taxon>Geodermatophilaceae</taxon>
        <taxon>Blastococcus</taxon>
    </lineage>
</organism>
<sequence length="343" mass="33328">MATDRIHRNARRGIAVAILGWLSVAAAAVVLAPPAGAAPAVTVPIRDLTPPVVSVDGGGTVTFVNEIQDKTVQVGGGGLLPTLVSVTAKTEVTLGLPSGQRVLAPGASVAETFASTCLTCSITYTYRLQSNASLTSVLTDAATKLLPPLPAPTPFVVNTLIPLPNLPGVNLPQLPPLTLPAPAAGGLLPTPPSAQPNTPTVPGAVAPPAAAPEQPAVEGVPGSQYTYSTGAGAAQLSPGTGSAAAAFDPARFLASRNATGSAGTGSGSGGLAGSYDGATVPVFGQLAGLNGSGLDAEGEALDTTADTASTATPLPAAALAAVVALAAAGAALVRTHQASRASS</sequence>
<feature type="region of interest" description="Disordered" evidence="1">
    <location>
        <begin position="182"/>
        <end position="223"/>
    </location>
</feature>
<evidence type="ECO:0000256" key="1">
    <source>
        <dbReference type="SAM" id="MobiDB-lite"/>
    </source>
</evidence>